<dbReference type="SUPFAM" id="SSF81338">
    <property type="entry name" value="Aquaporin-like"/>
    <property type="match status" value="1"/>
</dbReference>
<keyword evidence="4 8" id="KW-1133">Transmembrane helix</keyword>
<dbReference type="OrthoDB" id="3222at2759"/>
<evidence type="ECO:0000256" key="7">
    <source>
        <dbReference type="RuleBase" id="RU000477"/>
    </source>
</evidence>
<dbReference type="EnsemblPlants" id="Ma01_t07310.1">
    <property type="protein sequence ID" value="Ma01_p07310.1"/>
    <property type="gene ID" value="Ma01_g07310"/>
</dbReference>
<comment type="subcellular location">
    <subcellularLocation>
        <location evidence="1">Membrane</location>
        <topology evidence="1">Multi-pass membrane protein</topology>
    </subcellularLocation>
</comment>
<dbReference type="GO" id="GO:0015250">
    <property type="term" value="F:water channel activity"/>
    <property type="evidence" value="ECO:0000318"/>
    <property type="project" value="GO_Central"/>
</dbReference>
<dbReference type="InterPro" id="IPR000425">
    <property type="entry name" value="MIP"/>
</dbReference>
<evidence type="ECO:0000256" key="4">
    <source>
        <dbReference type="ARBA" id="ARBA00022989"/>
    </source>
</evidence>
<feature type="transmembrane region" description="Helical" evidence="8">
    <location>
        <begin position="85"/>
        <end position="106"/>
    </location>
</feature>
<keyword evidence="6 8" id="KW-0472">Membrane</keyword>
<accession>A0A804HRA4</accession>
<reference evidence="10" key="2">
    <citation type="submission" date="2021-05" db="UniProtKB">
        <authorList>
            <consortium name="EnsemblPlants"/>
        </authorList>
    </citation>
    <scope>IDENTIFICATION</scope>
    <source>
        <strain evidence="10">subsp. malaccensis</strain>
    </source>
</reference>
<dbReference type="Gene3D" id="1.20.1080.10">
    <property type="entry name" value="Glycerol uptake facilitator protein"/>
    <property type="match status" value="1"/>
</dbReference>
<dbReference type="InterPro" id="IPR023271">
    <property type="entry name" value="Aquaporin-like"/>
</dbReference>
<dbReference type="AlphaFoldDB" id="A0A804HRA4"/>
<evidence type="ECO:0000256" key="5">
    <source>
        <dbReference type="ARBA" id="ARBA00023016"/>
    </source>
</evidence>
<keyword evidence="3 7" id="KW-0812">Transmembrane</keyword>
<gene>
    <name evidence="9" type="ORF">GSMUA_291110.1</name>
</gene>
<keyword evidence="5" id="KW-0346">Stress response</keyword>
<evidence type="ECO:0000313" key="11">
    <source>
        <dbReference type="Proteomes" id="UP000012960"/>
    </source>
</evidence>
<dbReference type="GO" id="GO:0016020">
    <property type="term" value="C:membrane"/>
    <property type="evidence" value="ECO:0000318"/>
    <property type="project" value="GO_Central"/>
</dbReference>
<feature type="transmembrane region" description="Helical" evidence="8">
    <location>
        <begin position="20"/>
        <end position="40"/>
    </location>
</feature>
<dbReference type="Pfam" id="PF00230">
    <property type="entry name" value="MIP"/>
    <property type="match status" value="1"/>
</dbReference>
<comment type="similarity">
    <text evidence="7">Belongs to the MIP/aquaporin (TC 1.A.8) family.</text>
</comment>
<dbReference type="PANTHER" id="PTHR45665:SF26">
    <property type="entry name" value="AQUAPORIN TIP4-1"/>
    <property type="match status" value="1"/>
</dbReference>
<proteinExistence type="inferred from homology"/>
<keyword evidence="11" id="KW-1185">Reference proteome</keyword>
<name>A0A804HRA4_MUSAM</name>
<feature type="transmembrane region" description="Helical" evidence="8">
    <location>
        <begin position="52"/>
        <end position="73"/>
    </location>
</feature>
<evidence type="ECO:0000313" key="10">
    <source>
        <dbReference type="EnsemblPlants" id="Ma01_p07310.1"/>
    </source>
</evidence>
<evidence type="ECO:0000256" key="2">
    <source>
        <dbReference type="ARBA" id="ARBA00022448"/>
    </source>
</evidence>
<feature type="transmembrane region" description="Helical" evidence="8">
    <location>
        <begin position="174"/>
        <end position="196"/>
    </location>
</feature>
<dbReference type="Proteomes" id="UP000012960">
    <property type="component" value="Unplaced"/>
</dbReference>
<dbReference type="PROSITE" id="PS00221">
    <property type="entry name" value="MIP"/>
    <property type="match status" value="1"/>
</dbReference>
<keyword evidence="2 7" id="KW-0813">Transport</keyword>
<sequence length="254" mass="26390">MRKITLGSRNEAVEPDFVRSVFTELLLTFLFVFAGVGAVMTAEEVAGGEDRIMWVVAAPAAAQAMLVAMITAVGLDVSAGHLNPAVTIGFAAGGYVTVVRCVLYVIAQLLGSSMACLLLKYVAAGLDVLPVHALAAGMDPLQGVIMEAVFTFSMVFAIYALIMDPKKGAIAGSAPLLIGLTVGANSLAGGAFSGASMNPARSFGPALANWDWTNHWVYWLGPLVGSGLAGFAHHHLYVAGTHGVLLPKDDEVGF</sequence>
<protein>
    <submittedName>
        <fullName evidence="9">(wild Malaysian banana) hypothetical protein</fullName>
    </submittedName>
</protein>
<evidence type="ECO:0000313" key="9">
    <source>
        <dbReference type="EMBL" id="CAG1858816.1"/>
    </source>
</evidence>
<dbReference type="InterPro" id="IPR034294">
    <property type="entry name" value="Aquaporin_transptr"/>
</dbReference>
<dbReference type="Gramene" id="Ma01_t07310.1">
    <property type="protein sequence ID" value="Ma01_p07310.1"/>
    <property type="gene ID" value="Ma01_g07310"/>
</dbReference>
<feature type="transmembrane region" description="Helical" evidence="8">
    <location>
        <begin position="216"/>
        <end position="238"/>
    </location>
</feature>
<evidence type="ECO:0000256" key="6">
    <source>
        <dbReference type="ARBA" id="ARBA00023136"/>
    </source>
</evidence>
<dbReference type="KEGG" id="mus:103986437"/>
<feature type="transmembrane region" description="Helical" evidence="8">
    <location>
        <begin position="144"/>
        <end position="162"/>
    </location>
</feature>
<reference evidence="9" key="1">
    <citation type="submission" date="2021-03" db="EMBL/GenBank/DDBJ databases">
        <authorList>
            <consortium name="Genoscope - CEA"/>
            <person name="William W."/>
        </authorList>
    </citation>
    <scope>NUCLEOTIDE SEQUENCE</scope>
    <source>
        <strain evidence="9">Doubled-haploid Pahang</strain>
    </source>
</reference>
<evidence type="ECO:0000256" key="3">
    <source>
        <dbReference type="ARBA" id="ARBA00022692"/>
    </source>
</evidence>
<dbReference type="GO" id="GO:0006833">
    <property type="term" value="P:water transport"/>
    <property type="evidence" value="ECO:0000318"/>
    <property type="project" value="GO_Central"/>
</dbReference>
<dbReference type="EMBL" id="HG996466">
    <property type="protein sequence ID" value="CAG1858816.1"/>
    <property type="molecule type" value="Genomic_DNA"/>
</dbReference>
<organism evidence="10 11">
    <name type="scientific">Musa acuminata subsp. malaccensis</name>
    <name type="common">Wild banana</name>
    <name type="synonym">Musa malaccensis</name>
    <dbReference type="NCBI Taxonomy" id="214687"/>
    <lineage>
        <taxon>Eukaryota</taxon>
        <taxon>Viridiplantae</taxon>
        <taxon>Streptophyta</taxon>
        <taxon>Embryophyta</taxon>
        <taxon>Tracheophyta</taxon>
        <taxon>Spermatophyta</taxon>
        <taxon>Magnoliopsida</taxon>
        <taxon>Liliopsida</taxon>
        <taxon>Zingiberales</taxon>
        <taxon>Musaceae</taxon>
        <taxon>Musa</taxon>
    </lineage>
</organism>
<dbReference type="PRINTS" id="PR00783">
    <property type="entry name" value="MINTRINSICP"/>
</dbReference>
<evidence type="ECO:0000256" key="8">
    <source>
        <dbReference type="SAM" id="Phobius"/>
    </source>
</evidence>
<dbReference type="PANTHER" id="PTHR45665">
    <property type="entry name" value="AQUAPORIN-8"/>
    <property type="match status" value="1"/>
</dbReference>
<dbReference type="InterPro" id="IPR022357">
    <property type="entry name" value="MIP_CS"/>
</dbReference>
<evidence type="ECO:0000256" key="1">
    <source>
        <dbReference type="ARBA" id="ARBA00004141"/>
    </source>
</evidence>